<feature type="signal peptide" evidence="1">
    <location>
        <begin position="1"/>
        <end position="20"/>
    </location>
</feature>
<feature type="chain" id="PRO_5005184025" description="LamG domain-containing protein" evidence="1">
    <location>
        <begin position="21"/>
        <end position="326"/>
    </location>
</feature>
<evidence type="ECO:0000256" key="1">
    <source>
        <dbReference type="SAM" id="SignalP"/>
    </source>
</evidence>
<dbReference type="KEGG" id="vbl:L21SP4_02039"/>
<proteinExistence type="predicted"/>
<accession>A0A0G3EIK6</accession>
<dbReference type="Proteomes" id="UP000035268">
    <property type="component" value="Chromosome"/>
</dbReference>
<organism evidence="2 3">
    <name type="scientific">Kiritimatiella glycovorans</name>
    <dbReference type="NCBI Taxonomy" id="1307763"/>
    <lineage>
        <taxon>Bacteria</taxon>
        <taxon>Pseudomonadati</taxon>
        <taxon>Kiritimatiellota</taxon>
        <taxon>Kiritimatiellia</taxon>
        <taxon>Kiritimatiellales</taxon>
        <taxon>Kiritimatiellaceae</taxon>
        <taxon>Kiritimatiella</taxon>
    </lineage>
</organism>
<reference evidence="2 3" key="2">
    <citation type="journal article" date="2016" name="ISME J.">
        <title>Characterization of the first cultured representative of Verrucomicrobia subdivision 5 indicates the proposal of a novel phylum.</title>
        <authorList>
            <person name="Spring S."/>
            <person name="Bunk B."/>
            <person name="Sproer C."/>
            <person name="Schumann P."/>
            <person name="Rohde M."/>
            <person name="Tindall B.J."/>
            <person name="Klenk H.P."/>
        </authorList>
    </citation>
    <scope>NUCLEOTIDE SEQUENCE [LARGE SCALE GENOMIC DNA]</scope>
    <source>
        <strain evidence="2 3">L21-Fru-AB</strain>
    </source>
</reference>
<keyword evidence="1" id="KW-0732">Signal</keyword>
<dbReference type="AlphaFoldDB" id="A0A0G3EIK6"/>
<dbReference type="RefSeq" id="WP_052882521.1">
    <property type="nucleotide sequence ID" value="NZ_CP010904.1"/>
</dbReference>
<dbReference type="STRING" id="1307763.L21SP4_02039"/>
<evidence type="ECO:0008006" key="4">
    <source>
        <dbReference type="Google" id="ProtNLM"/>
    </source>
</evidence>
<sequence precursor="true">MRIYVIIPAVLAVLCGGAAAATILDETFEPAGGMTNGPVHGQGGWIATNSGIAEVQSTVSAGGSQALRIEDSSAAHALSSAGSTLWLRFHARIDTLPADHAGVTDANTSAAFFVDTNRCLVVYSNTTPLKLDARMPLGEWTRFDLFCDYEDLIWNLSMNGTNIAAGLPLYSSHRHVDALRVGSENGGSLYVDNINVSDRQRAPADAPDRDGDGLPDWWEQKFSGGVTNCNPGALSSNGGLTFRQAFIAGVRPDRRQPFHTRPPGGNRRGLCWDEIPGRRYDVYWAQNLTDSFVLLSNDVPGGVFIDTARQEHSSGYYKLKARVDSR</sequence>
<dbReference type="OrthoDB" id="3862295at2"/>
<name>A0A0G3EIK6_9BACT</name>
<protein>
    <recommendedName>
        <fullName evidence="4">LamG domain-containing protein</fullName>
    </recommendedName>
</protein>
<reference evidence="3" key="1">
    <citation type="submission" date="2015-02" db="EMBL/GenBank/DDBJ databases">
        <title>Description and complete genome sequence of the first cultured representative of the subdivision 5 of the Verrucomicrobia phylum.</title>
        <authorList>
            <person name="Spring S."/>
            <person name="Bunk B."/>
            <person name="Sproer C."/>
            <person name="Klenk H.-P."/>
        </authorList>
    </citation>
    <scope>NUCLEOTIDE SEQUENCE [LARGE SCALE GENOMIC DNA]</scope>
    <source>
        <strain evidence="3">L21-Fru-AB</strain>
    </source>
</reference>
<keyword evidence="3" id="KW-1185">Reference proteome</keyword>
<gene>
    <name evidence="2" type="ORF">L21SP4_02039</name>
</gene>
<evidence type="ECO:0000313" key="3">
    <source>
        <dbReference type="Proteomes" id="UP000035268"/>
    </source>
</evidence>
<evidence type="ECO:0000313" key="2">
    <source>
        <dbReference type="EMBL" id="AKJ65272.1"/>
    </source>
</evidence>
<dbReference type="EMBL" id="CP010904">
    <property type="protein sequence ID" value="AKJ65272.1"/>
    <property type="molecule type" value="Genomic_DNA"/>
</dbReference>